<protein>
    <submittedName>
        <fullName evidence="1">Uncharacterized protein</fullName>
    </submittedName>
</protein>
<evidence type="ECO:0000313" key="2">
    <source>
        <dbReference type="Proteomes" id="UP001140234"/>
    </source>
</evidence>
<comment type="caution">
    <text evidence="1">The sequence shown here is derived from an EMBL/GenBank/DDBJ whole genome shotgun (WGS) entry which is preliminary data.</text>
</comment>
<dbReference type="EMBL" id="JANBUJ010001309">
    <property type="protein sequence ID" value="KAJ2767905.1"/>
    <property type="molecule type" value="Genomic_DNA"/>
</dbReference>
<name>A0ACC1JV19_9FUNG</name>
<proteinExistence type="predicted"/>
<sequence>MADTSAEPASRDRSGTLKRTRVAAPRARKLRRTQSALAAGAGDPPGGVDSGSDSDLPDACSLLQTPMPKARGRARARARPLALAKSASDVAPQSSRTGDTDGGSGAGLRIPGELVLAYALRKYYPARVAAQTGPNRFAVEFFDGSRGTLTRGRILTMYESRFHTCPLGGLRLVGDQPAASAQQDGAAAADPERDFERDRALFHRLVGEVEAVRDCLDALHSCPADKVDTLCQIEDRMAAFFGSDAVAKRRLVSRVAKGHLNRAEFDFLGRLLCRWYAAPPRALLQLTCESVPADDADAAQDTAPLDKGEPADGAAPADDAEADQDKVPADKREPVDDPEPAKDVPADDPEPADKDVQADDPELARGAQPASDAEHVATPGPDTSRVTEPVVAAANPKLAAQTVDFVHEVLLPHAIRRLTMAREQCTLAESELRMIRSDSDWVDQILAARETRS</sequence>
<evidence type="ECO:0000313" key="1">
    <source>
        <dbReference type="EMBL" id="KAJ2767905.1"/>
    </source>
</evidence>
<organism evidence="1 2">
    <name type="scientific">Coemansia nantahalensis</name>
    <dbReference type="NCBI Taxonomy" id="2789366"/>
    <lineage>
        <taxon>Eukaryota</taxon>
        <taxon>Fungi</taxon>
        <taxon>Fungi incertae sedis</taxon>
        <taxon>Zoopagomycota</taxon>
        <taxon>Kickxellomycotina</taxon>
        <taxon>Kickxellomycetes</taxon>
        <taxon>Kickxellales</taxon>
        <taxon>Kickxellaceae</taxon>
        <taxon>Coemansia</taxon>
    </lineage>
</organism>
<dbReference type="Proteomes" id="UP001140234">
    <property type="component" value="Unassembled WGS sequence"/>
</dbReference>
<accession>A0ACC1JV19</accession>
<gene>
    <name evidence="1" type="ORF">IWQ57_003762</name>
</gene>
<keyword evidence="2" id="KW-1185">Reference proteome</keyword>
<reference evidence="1" key="1">
    <citation type="submission" date="2022-07" db="EMBL/GenBank/DDBJ databases">
        <title>Phylogenomic reconstructions and comparative analyses of Kickxellomycotina fungi.</title>
        <authorList>
            <person name="Reynolds N.K."/>
            <person name="Stajich J.E."/>
            <person name="Barry K."/>
            <person name="Grigoriev I.V."/>
            <person name="Crous P."/>
            <person name="Smith M.E."/>
        </authorList>
    </citation>
    <scope>NUCLEOTIDE SEQUENCE</scope>
    <source>
        <strain evidence="1">CBS 109366</strain>
    </source>
</reference>